<protein>
    <submittedName>
        <fullName evidence="3">Uncharacterized protein</fullName>
    </submittedName>
</protein>
<evidence type="ECO:0000313" key="3">
    <source>
        <dbReference type="EMBL" id="VAX35792.1"/>
    </source>
</evidence>
<name>A0A3B1D4Y1_9ZZZZ</name>
<evidence type="ECO:0000256" key="2">
    <source>
        <dbReference type="SAM" id="Phobius"/>
    </source>
</evidence>
<keyword evidence="2" id="KW-0472">Membrane</keyword>
<feature type="transmembrane region" description="Helical" evidence="2">
    <location>
        <begin position="12"/>
        <end position="33"/>
    </location>
</feature>
<dbReference type="InterPro" id="IPR012902">
    <property type="entry name" value="N_methyl_site"/>
</dbReference>
<proteinExistence type="predicted"/>
<dbReference type="AlphaFoldDB" id="A0A3B1D4Y1"/>
<dbReference type="GO" id="GO:0015628">
    <property type="term" value="P:protein secretion by the type II secretion system"/>
    <property type="evidence" value="ECO:0007669"/>
    <property type="project" value="InterPro"/>
</dbReference>
<keyword evidence="1" id="KW-0488">Methylation</keyword>
<keyword evidence="2" id="KW-0812">Transmembrane</keyword>
<evidence type="ECO:0000256" key="1">
    <source>
        <dbReference type="ARBA" id="ARBA00022481"/>
    </source>
</evidence>
<dbReference type="SUPFAM" id="SSF54523">
    <property type="entry name" value="Pili subunits"/>
    <property type="match status" value="1"/>
</dbReference>
<dbReference type="Pfam" id="PF07963">
    <property type="entry name" value="N_methyl"/>
    <property type="match status" value="1"/>
</dbReference>
<keyword evidence="2" id="KW-1133">Transmembrane helix</keyword>
<gene>
    <name evidence="3" type="ORF">MNBD_PLANCTO03-1244</name>
</gene>
<dbReference type="EMBL" id="UOGK01000009">
    <property type="protein sequence ID" value="VAX35792.1"/>
    <property type="molecule type" value="Genomic_DNA"/>
</dbReference>
<reference evidence="3" key="1">
    <citation type="submission" date="2018-06" db="EMBL/GenBank/DDBJ databases">
        <authorList>
            <person name="Zhirakovskaya E."/>
        </authorList>
    </citation>
    <scope>NUCLEOTIDE SEQUENCE</scope>
</reference>
<dbReference type="PRINTS" id="PR00813">
    <property type="entry name" value="BCTERIALGSPG"/>
</dbReference>
<dbReference type="InterPro" id="IPR045584">
    <property type="entry name" value="Pilin-like"/>
</dbReference>
<dbReference type="NCBIfam" id="TIGR02532">
    <property type="entry name" value="IV_pilin_GFxxxE"/>
    <property type="match status" value="1"/>
</dbReference>
<dbReference type="Gene3D" id="3.30.700.10">
    <property type="entry name" value="Glycoprotein, Type 4 Pilin"/>
    <property type="match status" value="1"/>
</dbReference>
<sequence>MAQRKGCRAFTLIELLVVIAIIALLVGILLPSLGKARAVAQQTVCMSNMRQVGTAVLMYANDNEEMIWNQANWNFFDDNNNGRWDKTDRNGYLYQYVNNADEIGECPTNKRKGVGKNNNDDGVFGDAELNFDYCMQSYTHGYRLGSYVRVGYIPPEEPNNYQLSPDRYSLLTFFDDVPVFWEESTFWYNDQYRDGLWGNWDQLTTRHANGGHVWLVDGRVQLFMAPNDGDEATRNRRADFEANDIYASNKRGLENWFRIYDHRGRGGKSNRPYGWLNNPVLRPN</sequence>
<accession>A0A3B1D4Y1</accession>
<dbReference type="InterPro" id="IPR000983">
    <property type="entry name" value="Bac_GSPG_pilin"/>
</dbReference>
<dbReference type="GO" id="GO:0015627">
    <property type="term" value="C:type II protein secretion system complex"/>
    <property type="evidence" value="ECO:0007669"/>
    <property type="project" value="InterPro"/>
</dbReference>
<organism evidence="3">
    <name type="scientific">hydrothermal vent metagenome</name>
    <dbReference type="NCBI Taxonomy" id="652676"/>
    <lineage>
        <taxon>unclassified sequences</taxon>
        <taxon>metagenomes</taxon>
        <taxon>ecological metagenomes</taxon>
    </lineage>
</organism>
<dbReference type="PANTHER" id="PTHR30093">
    <property type="entry name" value="GENERAL SECRETION PATHWAY PROTEIN G"/>
    <property type="match status" value="1"/>
</dbReference>
<dbReference type="PANTHER" id="PTHR30093:SF2">
    <property type="entry name" value="TYPE II SECRETION SYSTEM PROTEIN H"/>
    <property type="match status" value="1"/>
</dbReference>